<accession>A0A517XUM9</accession>
<dbReference type="Proteomes" id="UP000319576">
    <property type="component" value="Chromosome"/>
</dbReference>
<sequence>MAHTSGRFAPRHPPESPRMIGSRNGPSSPVRRELPLELRWDHHRRPLPVRWVIPKGRRSRVAPSAPPPTAGPLDFCALMRRLCDDITGRCEVLRHVRMPAVLLSFTPCRNRSRYGLQARVTPLRFRDGRLTRRHGPVEYQVQRFVVDGTEMLYLLTFCLPRFLDQPFEEKLVTVFHELYHMSPAFDGDLRRHPGRYAVHSHSKACYDERMAGLAKEYVADHPEPDLFEFLRPGYQDLWDRHGGITGAVVPRPKLLPVGWATPRLAARSRT</sequence>
<dbReference type="KEGG" id="uli:ETAA1_31610"/>
<name>A0A517XUM9_9BACT</name>
<evidence type="ECO:0008006" key="4">
    <source>
        <dbReference type="Google" id="ProtNLM"/>
    </source>
</evidence>
<dbReference type="AlphaFoldDB" id="A0A517XUM9"/>
<evidence type="ECO:0000256" key="1">
    <source>
        <dbReference type="SAM" id="MobiDB-lite"/>
    </source>
</evidence>
<gene>
    <name evidence="2" type="ORF">ETAA1_31610</name>
</gene>
<organism evidence="2 3">
    <name type="scientific">Urbifossiella limnaea</name>
    <dbReference type="NCBI Taxonomy" id="2528023"/>
    <lineage>
        <taxon>Bacteria</taxon>
        <taxon>Pseudomonadati</taxon>
        <taxon>Planctomycetota</taxon>
        <taxon>Planctomycetia</taxon>
        <taxon>Gemmatales</taxon>
        <taxon>Gemmataceae</taxon>
        <taxon>Urbifossiella</taxon>
    </lineage>
</organism>
<proteinExistence type="predicted"/>
<keyword evidence="3" id="KW-1185">Reference proteome</keyword>
<feature type="region of interest" description="Disordered" evidence="1">
    <location>
        <begin position="1"/>
        <end position="30"/>
    </location>
</feature>
<dbReference type="EMBL" id="CP036273">
    <property type="protein sequence ID" value="QDU21196.1"/>
    <property type="molecule type" value="Genomic_DNA"/>
</dbReference>
<protein>
    <recommendedName>
        <fullName evidence="4">Phage metallopeptidase domain-containing protein</fullName>
    </recommendedName>
</protein>
<evidence type="ECO:0000313" key="3">
    <source>
        <dbReference type="Proteomes" id="UP000319576"/>
    </source>
</evidence>
<evidence type="ECO:0000313" key="2">
    <source>
        <dbReference type="EMBL" id="QDU21196.1"/>
    </source>
</evidence>
<reference evidence="2 3" key="1">
    <citation type="submission" date="2019-02" db="EMBL/GenBank/DDBJ databases">
        <title>Deep-cultivation of Planctomycetes and their phenomic and genomic characterization uncovers novel biology.</title>
        <authorList>
            <person name="Wiegand S."/>
            <person name="Jogler M."/>
            <person name="Boedeker C."/>
            <person name="Pinto D."/>
            <person name="Vollmers J."/>
            <person name="Rivas-Marin E."/>
            <person name="Kohn T."/>
            <person name="Peeters S.H."/>
            <person name="Heuer A."/>
            <person name="Rast P."/>
            <person name="Oberbeckmann S."/>
            <person name="Bunk B."/>
            <person name="Jeske O."/>
            <person name="Meyerdierks A."/>
            <person name="Storesund J.E."/>
            <person name="Kallscheuer N."/>
            <person name="Luecker S."/>
            <person name="Lage O.M."/>
            <person name="Pohl T."/>
            <person name="Merkel B.J."/>
            <person name="Hornburger P."/>
            <person name="Mueller R.-W."/>
            <person name="Bruemmer F."/>
            <person name="Labrenz M."/>
            <person name="Spormann A.M."/>
            <person name="Op den Camp H."/>
            <person name="Overmann J."/>
            <person name="Amann R."/>
            <person name="Jetten M.S.M."/>
            <person name="Mascher T."/>
            <person name="Medema M.H."/>
            <person name="Devos D.P."/>
            <person name="Kaster A.-K."/>
            <person name="Ovreas L."/>
            <person name="Rohde M."/>
            <person name="Galperin M.Y."/>
            <person name="Jogler C."/>
        </authorList>
    </citation>
    <scope>NUCLEOTIDE SEQUENCE [LARGE SCALE GENOMIC DNA]</scope>
    <source>
        <strain evidence="2 3">ETA_A1</strain>
    </source>
</reference>